<evidence type="ECO:0000256" key="1">
    <source>
        <dbReference type="SAM" id="MobiDB-lite"/>
    </source>
</evidence>
<reference evidence="4" key="2">
    <citation type="submission" date="2019-11" db="EMBL/GenBank/DDBJ databases">
        <authorList>
            <person name="Feng L."/>
        </authorList>
    </citation>
    <scope>NUCLEOTIDE SEQUENCE</scope>
    <source>
        <strain evidence="4">ElentaLFYP107</strain>
    </source>
</reference>
<accession>A0A6N3ECY5</accession>
<dbReference type="Pfam" id="PF01548">
    <property type="entry name" value="DEDD_Tnp_IS110"/>
    <property type="match status" value="1"/>
</dbReference>
<feature type="region of interest" description="Disordered" evidence="1">
    <location>
        <begin position="175"/>
        <end position="206"/>
    </location>
</feature>
<evidence type="ECO:0000259" key="2">
    <source>
        <dbReference type="Pfam" id="PF01548"/>
    </source>
</evidence>
<dbReference type="RefSeq" id="WP_086414774.1">
    <property type="nucleotide sequence ID" value="NZ_CACRTT010000023.1"/>
</dbReference>
<evidence type="ECO:0000313" key="4">
    <source>
        <dbReference type="EMBL" id="VYU37764.1"/>
    </source>
</evidence>
<reference evidence="3 5" key="1">
    <citation type="submission" date="2019-11" db="EMBL/GenBank/DDBJ databases">
        <title>Whole genome shotgun sequencing (WGS) data from Adlercreutzia equolifaciens ResAG-91, Eggerthella lenta MRI-F36, MRI-F37, MRI-F40, ResAG-49, ResAG-88, ResAG-121, ResAG-145, and Gordonibacter sp. ResAG-5, ResAG-26, ResAG-43, ResAG-50, ResAG-59.</title>
        <authorList>
            <person name="Stoll D.A."/>
            <person name="Danylec N."/>
            <person name="Franz C.M.A.P."/>
            <person name="Huch M."/>
        </authorList>
    </citation>
    <scope>NUCLEOTIDE SEQUENCE [LARGE SCALE GENOMIC DNA]</scope>
    <source>
        <strain evidence="3 5">ResAG-88</strain>
    </source>
</reference>
<dbReference type="AlphaFoldDB" id="A0A6N3ECY5"/>
<dbReference type="PANTHER" id="PTHR33055:SF3">
    <property type="entry name" value="PUTATIVE TRANSPOSASE FOR IS117-RELATED"/>
    <property type="match status" value="1"/>
</dbReference>
<evidence type="ECO:0000313" key="3">
    <source>
        <dbReference type="EMBL" id="MVN32838.1"/>
    </source>
</evidence>
<feature type="domain" description="Transposase IS110-like N-terminal" evidence="2">
    <location>
        <begin position="9"/>
        <end position="161"/>
    </location>
</feature>
<dbReference type="InterPro" id="IPR002525">
    <property type="entry name" value="Transp_IS110-like_N"/>
</dbReference>
<dbReference type="GO" id="GO:0006313">
    <property type="term" value="P:DNA transposition"/>
    <property type="evidence" value="ECO:0007669"/>
    <property type="project" value="InterPro"/>
</dbReference>
<dbReference type="EMBL" id="CACRTT010000023">
    <property type="protein sequence ID" value="VYU37764.1"/>
    <property type="molecule type" value="Genomic_DNA"/>
</dbReference>
<organism evidence="4">
    <name type="scientific">Eggerthella lenta</name>
    <name type="common">Eubacterium lentum</name>
    <dbReference type="NCBI Taxonomy" id="84112"/>
    <lineage>
        <taxon>Bacteria</taxon>
        <taxon>Bacillati</taxon>
        <taxon>Actinomycetota</taxon>
        <taxon>Coriobacteriia</taxon>
        <taxon>Eggerthellales</taxon>
        <taxon>Eggerthellaceae</taxon>
        <taxon>Eggerthella</taxon>
    </lineage>
</organism>
<dbReference type="GO" id="GO:0004803">
    <property type="term" value="F:transposase activity"/>
    <property type="evidence" value="ECO:0007669"/>
    <property type="project" value="InterPro"/>
</dbReference>
<evidence type="ECO:0000313" key="5">
    <source>
        <dbReference type="Proteomes" id="UP000436429"/>
    </source>
</evidence>
<dbReference type="EMBL" id="WPOM01000010">
    <property type="protein sequence ID" value="MVN32838.1"/>
    <property type="molecule type" value="Genomic_DNA"/>
</dbReference>
<dbReference type="InterPro" id="IPR047650">
    <property type="entry name" value="Transpos_IS110"/>
</dbReference>
<dbReference type="Proteomes" id="UP000436429">
    <property type="component" value="Unassembled WGS sequence"/>
</dbReference>
<proteinExistence type="predicted"/>
<gene>
    <name evidence="4" type="ORF">ELLFYP107_00330</name>
    <name evidence="3" type="ORF">GO726_06605</name>
</gene>
<dbReference type="GO" id="GO:0003677">
    <property type="term" value="F:DNA binding"/>
    <property type="evidence" value="ECO:0007669"/>
    <property type="project" value="InterPro"/>
</dbReference>
<sequence>MEAGKETCIGFDVGKAAHRACAVSCKTGEILFNGAIENREGPIDEVLGLAGRGALVVVDQKRSIGALVLERPRAAGMDVAYLPGLSMKRARDMLPGVAKTDEIDAEVIARTAIGMPWTLRPVAAGDDESAEIRLLSSQGRFLTRCSTSSKNRLRSVLLEIDPAFEAAVDLGLASEPDRRQRLSGKASSPKLGSARPGSTIGFRKSG</sequence>
<protein>
    <submittedName>
        <fullName evidence="4">Transposase</fullName>
    </submittedName>
</protein>
<name>A0A6N3ECY5_EGGLN</name>
<dbReference type="PANTHER" id="PTHR33055">
    <property type="entry name" value="TRANSPOSASE FOR INSERTION SEQUENCE ELEMENT IS1111A"/>
    <property type="match status" value="1"/>
</dbReference>